<dbReference type="EMBL" id="UINC01092830">
    <property type="protein sequence ID" value="SVC46752.1"/>
    <property type="molecule type" value="Genomic_DNA"/>
</dbReference>
<feature type="non-terminal residue" evidence="1">
    <location>
        <position position="1"/>
    </location>
</feature>
<proteinExistence type="predicted"/>
<evidence type="ECO:0000313" key="1">
    <source>
        <dbReference type="EMBL" id="SVC46752.1"/>
    </source>
</evidence>
<reference evidence="1" key="1">
    <citation type="submission" date="2018-05" db="EMBL/GenBank/DDBJ databases">
        <authorList>
            <person name="Lanie J.A."/>
            <person name="Ng W.-L."/>
            <person name="Kazmierczak K.M."/>
            <person name="Andrzejewski T.M."/>
            <person name="Davidsen T.M."/>
            <person name="Wayne K.J."/>
            <person name="Tettelin H."/>
            <person name="Glass J.I."/>
            <person name="Rusch D."/>
            <person name="Podicherti R."/>
            <person name="Tsui H.-C.T."/>
            <person name="Winkler M.E."/>
        </authorList>
    </citation>
    <scope>NUCLEOTIDE SEQUENCE</scope>
</reference>
<organism evidence="1">
    <name type="scientific">marine metagenome</name>
    <dbReference type="NCBI Taxonomy" id="408172"/>
    <lineage>
        <taxon>unclassified sequences</taxon>
        <taxon>metagenomes</taxon>
        <taxon>ecological metagenomes</taxon>
    </lineage>
</organism>
<sequence length="92" mass="10660">DSLYKAGFIVINAYGGRSGNGTKLPHLYALTWESIDQLEGDNNWMRYTHYPTQKAPLSYWKSGKNPDVKTRQERDIQFKKDIEKIIKSSTSY</sequence>
<accession>A0A382MH54</accession>
<name>A0A382MH54_9ZZZZ</name>
<protein>
    <submittedName>
        <fullName evidence="1">Uncharacterized protein</fullName>
    </submittedName>
</protein>
<dbReference type="AlphaFoldDB" id="A0A382MH54"/>
<gene>
    <name evidence="1" type="ORF">METZ01_LOCUS299606</name>
</gene>